<evidence type="ECO:0008006" key="7">
    <source>
        <dbReference type="Google" id="ProtNLM"/>
    </source>
</evidence>
<feature type="domain" description="GST C-terminal" evidence="3">
    <location>
        <begin position="678"/>
        <end position="820"/>
    </location>
</feature>
<dbReference type="SUPFAM" id="SSF52499">
    <property type="entry name" value="Isochorismatase-like hydrolases"/>
    <property type="match status" value="1"/>
</dbReference>
<dbReference type="PROSITE" id="PS50405">
    <property type="entry name" value="GST_CTER"/>
    <property type="match status" value="1"/>
</dbReference>
<dbReference type="OrthoDB" id="445341at2759"/>
<feature type="region of interest" description="Disordered" evidence="2">
    <location>
        <begin position="251"/>
        <end position="307"/>
    </location>
</feature>
<dbReference type="InterPro" id="IPR010987">
    <property type="entry name" value="Glutathione-S-Trfase_C-like"/>
</dbReference>
<dbReference type="InterPro" id="IPR005123">
    <property type="entry name" value="Oxoglu/Fe-dep_dioxygenase_dom"/>
</dbReference>
<evidence type="ECO:0000259" key="3">
    <source>
        <dbReference type="PROSITE" id="PS50405"/>
    </source>
</evidence>
<dbReference type="EMBL" id="ML732233">
    <property type="protein sequence ID" value="KAB8073127.1"/>
    <property type="molecule type" value="Genomic_DNA"/>
</dbReference>
<dbReference type="Pfam" id="PF13532">
    <property type="entry name" value="2OG-FeII_Oxy_2"/>
    <property type="match status" value="1"/>
</dbReference>
<feature type="compositionally biased region" description="Basic and acidic residues" evidence="2">
    <location>
        <begin position="340"/>
        <end position="374"/>
    </location>
</feature>
<evidence type="ECO:0000256" key="1">
    <source>
        <dbReference type="ARBA" id="ARBA00006336"/>
    </source>
</evidence>
<evidence type="ECO:0000259" key="4">
    <source>
        <dbReference type="PROSITE" id="PS51471"/>
    </source>
</evidence>
<reference evidence="5 6" key="1">
    <citation type="submission" date="2019-04" db="EMBL/GenBank/DDBJ databases">
        <title>Friends and foes A comparative genomics study of 23 Aspergillus species from section Flavi.</title>
        <authorList>
            <consortium name="DOE Joint Genome Institute"/>
            <person name="Kjaerbolling I."/>
            <person name="Vesth T."/>
            <person name="Frisvad J.C."/>
            <person name="Nybo J.L."/>
            <person name="Theobald S."/>
            <person name="Kildgaard S."/>
            <person name="Isbrandt T."/>
            <person name="Kuo A."/>
            <person name="Sato A."/>
            <person name="Lyhne E.K."/>
            <person name="Kogle M.E."/>
            <person name="Wiebenga A."/>
            <person name="Kun R.S."/>
            <person name="Lubbers R.J."/>
            <person name="Makela M.R."/>
            <person name="Barry K."/>
            <person name="Chovatia M."/>
            <person name="Clum A."/>
            <person name="Daum C."/>
            <person name="Haridas S."/>
            <person name="He G."/>
            <person name="LaButti K."/>
            <person name="Lipzen A."/>
            <person name="Mondo S."/>
            <person name="Riley R."/>
            <person name="Salamov A."/>
            <person name="Simmons B.A."/>
            <person name="Magnuson J.K."/>
            <person name="Henrissat B."/>
            <person name="Mortensen U.H."/>
            <person name="Larsen T.O."/>
            <person name="Devries R.P."/>
            <person name="Grigoriev I.V."/>
            <person name="Machida M."/>
            <person name="Baker S.E."/>
            <person name="Andersen M.R."/>
        </authorList>
    </citation>
    <scope>NUCLEOTIDE SEQUENCE [LARGE SCALE GENOMIC DNA]</scope>
    <source>
        <strain evidence="5 6">CBS 151.66</strain>
    </source>
</reference>
<dbReference type="Gene3D" id="3.40.50.850">
    <property type="entry name" value="Isochorismatase-like"/>
    <property type="match status" value="1"/>
</dbReference>
<dbReference type="InterPro" id="IPR032854">
    <property type="entry name" value="ALKBH3"/>
</dbReference>
<dbReference type="InterPro" id="IPR036380">
    <property type="entry name" value="Isochorismatase-like_sf"/>
</dbReference>
<feature type="compositionally biased region" description="Basic and acidic residues" evidence="2">
    <location>
        <begin position="281"/>
        <end position="290"/>
    </location>
</feature>
<dbReference type="Gene3D" id="2.60.120.590">
    <property type="entry name" value="Alpha-ketoglutarate-dependent dioxygenase AlkB-like"/>
    <property type="match status" value="1"/>
</dbReference>
<dbReference type="InterPro" id="IPR027450">
    <property type="entry name" value="AlkB-like"/>
</dbReference>
<dbReference type="Proteomes" id="UP000326565">
    <property type="component" value="Unassembled WGS sequence"/>
</dbReference>
<gene>
    <name evidence="5" type="ORF">BDV29DRAFT_141720</name>
</gene>
<dbReference type="PANTHER" id="PTHR31212">
    <property type="entry name" value="ALPHA-KETOGLUTARATE-DEPENDENT DIOXYGENASE ALKB HOMOLOG 3"/>
    <property type="match status" value="1"/>
</dbReference>
<feature type="region of interest" description="Disordered" evidence="2">
    <location>
        <begin position="319"/>
        <end position="374"/>
    </location>
</feature>
<keyword evidence="6" id="KW-1185">Reference proteome</keyword>
<dbReference type="CDD" id="cd00299">
    <property type="entry name" value="GST_C_family"/>
    <property type="match status" value="1"/>
</dbReference>
<dbReference type="CDD" id="cd00431">
    <property type="entry name" value="cysteine_hydrolases"/>
    <property type="match status" value="1"/>
</dbReference>
<dbReference type="Pfam" id="PF00857">
    <property type="entry name" value="Isochorismatase"/>
    <property type="match status" value="1"/>
</dbReference>
<dbReference type="SUPFAM" id="SSF47616">
    <property type="entry name" value="GST C-terminal domain-like"/>
    <property type="match status" value="1"/>
</dbReference>
<sequence>MTFLPRIGNIPIIQTRKALLLLDFQNDFVRPSGALHVPNTAEFLENIPQLASAFRRTGEVVWVRTHYESCRPDVGPDAQELVVLGPDAANKRSLSETSTDTANVEPQGPVDEEAFLSSETSKCCRPHTPGAQFPAPILAAIDAESDTLIDKTDYSALQSQGLILSLRTRFVTELYLCGSLCNASVYATALDAVRHGFSVTLIEDCLGFRSFARHEEAMRRMADIFGANGITTEELYEELDWQETDAIARKGSPRPVRNATPSGIEAVMDDLFKPARATRAPRSEEPETSERGNLPAGFDAGLGENPIDEHDDILASVARTRRSREVAQAQKQRVKARRTQRMDSKAESTSRTESRRSTKSKPSRDIRKPGDAIGEGDSRIIYDLDLPSNAFEEIRKEVAWQKMYHMSGEVPRLVAVQGQPWSDGSIPIYRHPADKSPPLQPFTATIDRVRMIVERILRHPVNHVLIQLYRDGQDSISEHSDKTLDIVRGSSICNVSLGAQRVMVLRGKSKEVEKGESSRPTQRVPMPHESLFILGEKTNRRWLHGIRPDKRAVSEKSMDERAYGGARISLTFRHIGTFLNPAGDTIWGQGAVSKIQDQANPVIHGDPAETERLIRAFGEENHAIDFDWDTVYGGGFDVVNFVTVSTTTLVRCLDEVANLRALICLSESGVRYTLESPDGEKRTEQPLYIDADGTEIAGDINILNHLAQRSVESTRPGVESLDGGDKLAEIDELLEIWREFQKEGKEGRLECLNKWERALIGRSYLNGATFGLDDCSLWPVLREIVQTRGPFSAKTYHNLAQYYKRVENRGFVKRTLEELR</sequence>
<evidence type="ECO:0000313" key="6">
    <source>
        <dbReference type="Proteomes" id="UP000326565"/>
    </source>
</evidence>
<dbReference type="GO" id="GO:0051213">
    <property type="term" value="F:dioxygenase activity"/>
    <property type="evidence" value="ECO:0007669"/>
    <property type="project" value="InterPro"/>
</dbReference>
<feature type="domain" description="Fe2OG dioxygenase" evidence="4">
    <location>
        <begin position="460"/>
        <end position="576"/>
    </location>
</feature>
<accession>A0A5N5WZE1</accession>
<dbReference type="InterPro" id="IPR036282">
    <property type="entry name" value="Glutathione-S-Trfase_C_sf"/>
</dbReference>
<dbReference type="InterPro" id="IPR000868">
    <property type="entry name" value="Isochorismatase-like_dom"/>
</dbReference>
<dbReference type="Gene3D" id="1.20.1050.10">
    <property type="match status" value="1"/>
</dbReference>
<protein>
    <recommendedName>
        <fullName evidence="7">Isochorismatase family protein family</fullName>
    </recommendedName>
</protein>
<name>A0A5N5WZE1_9EURO</name>
<dbReference type="InterPro" id="IPR037151">
    <property type="entry name" value="AlkB-like_sf"/>
</dbReference>
<organism evidence="5 6">
    <name type="scientific">Aspergillus leporis</name>
    <dbReference type="NCBI Taxonomy" id="41062"/>
    <lineage>
        <taxon>Eukaryota</taxon>
        <taxon>Fungi</taxon>
        <taxon>Dikarya</taxon>
        <taxon>Ascomycota</taxon>
        <taxon>Pezizomycotina</taxon>
        <taxon>Eurotiomycetes</taxon>
        <taxon>Eurotiomycetidae</taxon>
        <taxon>Eurotiales</taxon>
        <taxon>Aspergillaceae</taxon>
        <taxon>Aspergillus</taxon>
        <taxon>Aspergillus subgen. Circumdati</taxon>
    </lineage>
</organism>
<evidence type="ECO:0000256" key="2">
    <source>
        <dbReference type="SAM" id="MobiDB-lite"/>
    </source>
</evidence>
<dbReference type="GO" id="GO:0006307">
    <property type="term" value="P:DNA alkylation repair"/>
    <property type="evidence" value="ECO:0007669"/>
    <property type="project" value="InterPro"/>
</dbReference>
<comment type="similarity">
    <text evidence="1">Belongs to the isochorismatase family.</text>
</comment>
<evidence type="ECO:0000313" key="5">
    <source>
        <dbReference type="EMBL" id="KAB8073127.1"/>
    </source>
</evidence>
<dbReference type="PROSITE" id="PS51471">
    <property type="entry name" value="FE2OG_OXY"/>
    <property type="match status" value="1"/>
</dbReference>
<dbReference type="SUPFAM" id="SSF51197">
    <property type="entry name" value="Clavaminate synthase-like"/>
    <property type="match status" value="1"/>
</dbReference>
<dbReference type="PANTHER" id="PTHR31212:SF5">
    <property type="entry name" value="ISOCHORISMATASE FAMILY PROTEIN FAMILY (AFU_ORTHOLOGUE AFUA_3G14500)"/>
    <property type="match status" value="1"/>
</dbReference>
<dbReference type="AlphaFoldDB" id="A0A5N5WZE1"/>
<proteinExistence type="inferred from homology"/>